<dbReference type="EMBL" id="JABCYN010000023">
    <property type="protein sequence ID" value="KAF6012678.1"/>
    <property type="molecule type" value="Genomic_DNA"/>
</dbReference>
<accession>A0A8H6BIX2</accession>
<name>A0A8H6BIX2_DEKBR</name>
<feature type="region of interest" description="Disordered" evidence="1">
    <location>
        <begin position="509"/>
        <end position="532"/>
    </location>
</feature>
<dbReference type="Proteomes" id="UP000568158">
    <property type="component" value="Unassembled WGS sequence"/>
</dbReference>
<feature type="region of interest" description="Disordered" evidence="1">
    <location>
        <begin position="418"/>
        <end position="497"/>
    </location>
</feature>
<organism evidence="2 3">
    <name type="scientific">Dekkera bruxellensis</name>
    <name type="common">Brettanomyces custersii</name>
    <dbReference type="NCBI Taxonomy" id="5007"/>
    <lineage>
        <taxon>Eukaryota</taxon>
        <taxon>Fungi</taxon>
        <taxon>Dikarya</taxon>
        <taxon>Ascomycota</taxon>
        <taxon>Saccharomycotina</taxon>
        <taxon>Pichiomycetes</taxon>
        <taxon>Pichiales</taxon>
        <taxon>Pichiaceae</taxon>
        <taxon>Brettanomyces</taxon>
    </lineage>
</organism>
<evidence type="ECO:0000256" key="1">
    <source>
        <dbReference type="SAM" id="MobiDB-lite"/>
    </source>
</evidence>
<evidence type="ECO:0000313" key="3">
    <source>
        <dbReference type="Proteomes" id="UP000568158"/>
    </source>
</evidence>
<proteinExistence type="predicted"/>
<reference evidence="2 3" key="1">
    <citation type="journal article" date="2020" name="Appl. Microbiol. Biotechnol.">
        <title>Targeted gene deletion in Brettanomyces bruxellensis with an expression-free CRISPR-Cas9 system.</title>
        <authorList>
            <person name="Varela C."/>
            <person name="Bartel C."/>
            <person name="Onetto C."/>
            <person name="Borneman A."/>
        </authorList>
    </citation>
    <scope>NUCLEOTIDE SEQUENCE [LARGE SCALE GENOMIC DNA]</scope>
    <source>
        <strain evidence="2 3">AWRI1613</strain>
    </source>
</reference>
<sequence length="671" mass="72615">MQNIYGPTTPAVAAGQEYPMGMQYAPERQPYGLGLMSAARPTCVTPAPAYQGPVPLAQRTPSLLYTRVQQYHALMSQPPAPMPPPAPYYTSPAYSMVPGWGTPVPAAAPPAQMTPSPVQRPRSVALGVPLVGEYSYQSPTSYYYSQAPALAPGPAPAPIPQAVRTQSLPPIKLFSDYQAPASQNSSRVPSPMIPLRMRPQQRQADGAKNAPEFVHKGSRKRYHSSDGYNKRNSSIAGTIYNSTAVYKRLKPCTSSGAPAQESAAQTGLRPQGRPFSSNITGRFLVHHDLFSLFRYMNKKNLQVLACYDMRELAQGCAQAPKPDKDDEKKIEAKNEKCENERIDKNLISPRSSRSSASIFSADCASSISSHASAGGAQDALALACKFEDIHLGPFESAADFVPILDSFFSQKHCSLRVLNNGASGTKPDRARTPPKQRTILYKPSAGVGASASAGTGADADSDTEHSAQGSAQGSRRGSACSEKGNHPEGASEHSPHTLKFILNNSEARKVADKDVPEGEQKPGPNQEKPRRVSTNFHEQIVKAFGIEEYQFIKAIRDSNGHVLKLESIKPPRNSTGEIEYTAEWVKKTICYPRYKGGMKIHLTSASQSFVLYSDMKMLLWDVTQEDKLLGVSACVSASPASTLTSGLPPLGRETKERLFGGRLVFVKTDGS</sequence>
<feature type="region of interest" description="Disordered" evidence="1">
    <location>
        <begin position="253"/>
        <end position="273"/>
    </location>
</feature>
<comment type="caution">
    <text evidence="2">The sequence shown here is derived from an EMBL/GenBank/DDBJ whole genome shotgun (WGS) entry which is preliminary data.</text>
</comment>
<protein>
    <submittedName>
        <fullName evidence="2">Uncharacterized protein</fullName>
    </submittedName>
</protein>
<gene>
    <name evidence="2" type="ORF">HII12_002200</name>
</gene>
<feature type="compositionally biased region" description="Polar residues" evidence="1">
    <location>
        <begin position="466"/>
        <end position="475"/>
    </location>
</feature>
<feature type="compositionally biased region" description="Polar residues" evidence="1">
    <location>
        <begin position="253"/>
        <end position="265"/>
    </location>
</feature>
<dbReference type="AlphaFoldDB" id="A0A8H6BIX2"/>
<feature type="compositionally biased region" description="Basic and acidic residues" evidence="1">
    <location>
        <begin position="509"/>
        <end position="520"/>
    </location>
</feature>
<feature type="compositionally biased region" description="Basic and acidic residues" evidence="1">
    <location>
        <begin position="483"/>
        <end position="495"/>
    </location>
</feature>
<feature type="compositionally biased region" description="Low complexity" evidence="1">
    <location>
        <begin position="444"/>
        <end position="458"/>
    </location>
</feature>
<evidence type="ECO:0000313" key="2">
    <source>
        <dbReference type="EMBL" id="KAF6012678.1"/>
    </source>
</evidence>